<evidence type="ECO:0000313" key="5">
    <source>
        <dbReference type="EMBL" id="GEW56225.1"/>
    </source>
</evidence>
<name>A0A699GVX5_TANCI</name>
<evidence type="ECO:0008006" key="6">
    <source>
        <dbReference type="Google" id="ProtNLM"/>
    </source>
</evidence>
<protein>
    <recommendedName>
        <fullName evidence="6">Retrovirus-related Pol polyprotein from transposon TNT 1-94</fullName>
    </recommendedName>
</protein>
<evidence type="ECO:0000259" key="4">
    <source>
        <dbReference type="Pfam" id="PF13976"/>
    </source>
</evidence>
<feature type="transmembrane region" description="Helical" evidence="2">
    <location>
        <begin position="21"/>
        <end position="41"/>
    </location>
</feature>
<proteinExistence type="predicted"/>
<dbReference type="EMBL" id="BKCJ010063683">
    <property type="protein sequence ID" value="GEW56225.1"/>
    <property type="molecule type" value="Genomic_DNA"/>
</dbReference>
<organism evidence="5">
    <name type="scientific">Tanacetum cinerariifolium</name>
    <name type="common">Dalmatian daisy</name>
    <name type="synonym">Chrysanthemum cinerariifolium</name>
    <dbReference type="NCBI Taxonomy" id="118510"/>
    <lineage>
        <taxon>Eukaryota</taxon>
        <taxon>Viridiplantae</taxon>
        <taxon>Streptophyta</taxon>
        <taxon>Embryophyta</taxon>
        <taxon>Tracheophyta</taxon>
        <taxon>Spermatophyta</taxon>
        <taxon>Magnoliopsida</taxon>
        <taxon>eudicotyledons</taxon>
        <taxon>Gunneridae</taxon>
        <taxon>Pentapetalae</taxon>
        <taxon>asterids</taxon>
        <taxon>campanulids</taxon>
        <taxon>Asterales</taxon>
        <taxon>Asteraceae</taxon>
        <taxon>Asteroideae</taxon>
        <taxon>Anthemideae</taxon>
        <taxon>Anthemidinae</taxon>
        <taxon>Tanacetum</taxon>
    </lineage>
</organism>
<dbReference type="InterPro" id="IPR025724">
    <property type="entry name" value="GAG-pre-integrase_dom"/>
</dbReference>
<comment type="caution">
    <text evidence="5">The sequence shown here is derived from an EMBL/GenBank/DDBJ whole genome shotgun (WGS) entry which is preliminary data.</text>
</comment>
<dbReference type="PANTHER" id="PTHR11439">
    <property type="entry name" value="GAG-POL-RELATED RETROTRANSPOSON"/>
    <property type="match status" value="1"/>
</dbReference>
<feature type="compositionally biased region" description="Polar residues" evidence="1">
    <location>
        <begin position="900"/>
        <end position="919"/>
    </location>
</feature>
<evidence type="ECO:0000256" key="1">
    <source>
        <dbReference type="SAM" id="MobiDB-lite"/>
    </source>
</evidence>
<dbReference type="SUPFAM" id="SSF56672">
    <property type="entry name" value="DNA/RNA polymerases"/>
    <property type="match status" value="1"/>
</dbReference>
<feature type="domain" description="GAG-pre-integrase" evidence="4">
    <location>
        <begin position="834"/>
        <end position="898"/>
    </location>
</feature>
<sequence length="1321" mass="151715">MKFKCNGSITKFDNDNEYMNMLRFFLDCVLFWIVFCFRSIAFCLRRSCVLSSRRSCILSLRRSCVLSSEDLAFCPQKILRFVFRRSCVLSLKILRFALEALHFVYSQDLTVPYKPTTVLVQAVVTTDDSPAIPEHTTVETPMNMSPENKAHFQAEKEAIHLILIGIGDKIYSTVDACQTAQEIWEAIERLQQDTHEEIDEQELEAHYNYMAKIQEVPTADSRTDSKPLEQVQNEAGYNMFANELQHSVQSESVSNTCLVETDDSNAVPDSPDMCNDDIQNEQNDVESDDERVTLANLIANLKLDTKQTDFEKYKAFNDRTIDYDKLECLVKQKTKVITDLKLREEHDIDKMLSMEKQKQLKFLNEIVYKRSQSIQTIHMMAPKVPTYNGRPTFANPRYLKQAQSEIPCLYAFLYDQSTHVNRLIPNGEETRALEREIRSKLNKDLVCPYDYTTLNSLYEIFKPLTREFEIQLAHANEIRKKIWRKSFVKYKPNIYKNVGFLPVSKSISKSRQAYNVMTNNINHFKEIIDNAWIKHSKDQFRAITAQDMEILSQTCLMPLAIKNQNDSFLFVYELKQEMHFDLKYVESLEKEIDELKSDKAEFSNMYDMILQECVSKDVMCSYSLSLSDLDAPDELQCLYLHKVKECDCLAQKLSKQTESVSKKVHSELLQRFAKVEKHSISFEIALQKYKNIANSELKKLIEKGKGKFVDTKFDKPSVVRQPNAQWIPKPSVLEGLSKPVTAQTLPQIARQAIVQLIIFIVDSGCKKHMTGNLKLLCNFVEKFLGIVRFGLNHNLFSVGQFCDADLEVAFRKSTCFVRDLQGNDLLTSNHGSDLYIIPLQESTSSTPLCLMAKASPTQAWLWHRRLSHLNFDYINLLLNKDVVIGLPKLKYVKDQLCSNPQDKQPSMNIQPTSAPSTPTYVHAEENNDDQAEEDHLPDDAFTNPFCALAYKVVESSSHNIGNSNVPTFNQPQVSEYRWMKDHPLEQVRGNLSRPVQTRQKLATNPEMCMFALTVSTVELKNIKEAMADSAWTEAMLEELHQVDRHQVWELVDKPFGKTVIRLKWLWKNKKNEDQTVIHNNARLVAKGYAQEEAHKSFPIYQMDVKTTFLNGPLKEKVYVAQPDGFVDPDNLEKVYRLRKALYGLKQAPRAWYDELSKFLTSKGFTKGLQIHQSPHGIFINQAKYTLEILHKHGMDNGQSIGTTMATKPKLDADLSGNPVDQTDYRSKIGSLMYLTSSRPDIVQAGSSFYLTAFSDVDHAERIDSRKSTSGGIQFLGDKTEYQLADMFTKALPEDRFKYLVRRIGMRCLTPVELEVLAKESA</sequence>
<keyword evidence="2" id="KW-0812">Transmembrane</keyword>
<accession>A0A699GVX5</accession>
<gene>
    <name evidence="5" type="ORF">Tci_228201</name>
</gene>
<keyword evidence="2" id="KW-1133">Transmembrane helix</keyword>
<evidence type="ECO:0000256" key="2">
    <source>
        <dbReference type="SAM" id="Phobius"/>
    </source>
</evidence>
<dbReference type="Pfam" id="PF13976">
    <property type="entry name" value="gag_pre-integrs"/>
    <property type="match status" value="1"/>
</dbReference>
<feature type="domain" description="Reverse transcriptase Ty1/copia-type" evidence="3">
    <location>
        <begin position="1094"/>
        <end position="1168"/>
    </location>
</feature>
<dbReference type="InterPro" id="IPR043502">
    <property type="entry name" value="DNA/RNA_pol_sf"/>
</dbReference>
<evidence type="ECO:0000259" key="3">
    <source>
        <dbReference type="Pfam" id="PF07727"/>
    </source>
</evidence>
<dbReference type="PANTHER" id="PTHR11439:SF483">
    <property type="entry name" value="PEPTIDE SYNTHASE GLIP-LIKE, PUTATIVE (AFU_ORTHOLOGUE AFUA_3G12920)-RELATED"/>
    <property type="match status" value="1"/>
</dbReference>
<reference evidence="5" key="1">
    <citation type="journal article" date="2019" name="Sci. Rep.">
        <title>Draft genome of Tanacetum cinerariifolium, the natural source of mosquito coil.</title>
        <authorList>
            <person name="Yamashiro T."/>
            <person name="Shiraishi A."/>
            <person name="Satake H."/>
            <person name="Nakayama K."/>
        </authorList>
    </citation>
    <scope>NUCLEOTIDE SEQUENCE</scope>
</reference>
<feature type="region of interest" description="Disordered" evidence="1">
    <location>
        <begin position="900"/>
        <end position="937"/>
    </location>
</feature>
<keyword evidence="2" id="KW-0472">Membrane</keyword>
<dbReference type="Pfam" id="PF07727">
    <property type="entry name" value="RVT_2"/>
    <property type="match status" value="1"/>
</dbReference>
<dbReference type="InterPro" id="IPR013103">
    <property type="entry name" value="RVT_2"/>
</dbReference>